<organism evidence="5 6">
    <name type="scientific">Rothia santali</name>
    <dbReference type="NCBI Taxonomy" id="2949643"/>
    <lineage>
        <taxon>Bacteria</taxon>
        <taxon>Bacillati</taxon>
        <taxon>Actinomycetota</taxon>
        <taxon>Actinomycetes</taxon>
        <taxon>Micrococcales</taxon>
        <taxon>Micrococcaceae</taxon>
        <taxon>Rothia</taxon>
    </lineage>
</organism>
<dbReference type="GO" id="GO:0016491">
    <property type="term" value="F:oxidoreductase activity"/>
    <property type="evidence" value="ECO:0007669"/>
    <property type="project" value="UniProtKB-KW"/>
</dbReference>
<dbReference type="EMBL" id="JANAFB010000010">
    <property type="protein sequence ID" value="MCP3425505.1"/>
    <property type="molecule type" value="Genomic_DNA"/>
</dbReference>
<dbReference type="InterPro" id="IPR055170">
    <property type="entry name" value="GFO_IDH_MocA-like_dom"/>
</dbReference>
<evidence type="ECO:0000259" key="3">
    <source>
        <dbReference type="Pfam" id="PF01408"/>
    </source>
</evidence>
<evidence type="ECO:0000256" key="2">
    <source>
        <dbReference type="ARBA" id="ARBA00023027"/>
    </source>
</evidence>
<protein>
    <submittedName>
        <fullName evidence="5">Gfo/Idh/MocA family oxidoreductase</fullName>
    </submittedName>
</protein>
<reference evidence="5" key="1">
    <citation type="submission" date="2022-06" db="EMBL/GenBank/DDBJ databases">
        <title>Rothia sp. isolated from sandalwood seedling.</title>
        <authorList>
            <person name="Tuikhar N."/>
            <person name="Kirdat K."/>
            <person name="Thorat V."/>
            <person name="Swetha P."/>
            <person name="Padma S."/>
            <person name="Sundararaj R."/>
            <person name="Yadav A."/>
        </authorList>
    </citation>
    <scope>NUCLEOTIDE SEQUENCE</scope>
    <source>
        <strain evidence="5">AR01</strain>
    </source>
</reference>
<dbReference type="Pfam" id="PF22725">
    <property type="entry name" value="GFO_IDH_MocA_C3"/>
    <property type="match status" value="1"/>
</dbReference>
<dbReference type="InterPro" id="IPR036291">
    <property type="entry name" value="NAD(P)-bd_dom_sf"/>
</dbReference>
<dbReference type="Proteomes" id="UP001139502">
    <property type="component" value="Unassembled WGS sequence"/>
</dbReference>
<keyword evidence="6" id="KW-1185">Reference proteome</keyword>
<keyword evidence="2" id="KW-0520">NAD</keyword>
<dbReference type="Gene3D" id="3.40.50.720">
    <property type="entry name" value="NAD(P)-binding Rossmann-like Domain"/>
    <property type="match status" value="1"/>
</dbReference>
<dbReference type="PANTHER" id="PTHR43818:SF11">
    <property type="entry name" value="BCDNA.GH03377"/>
    <property type="match status" value="1"/>
</dbReference>
<dbReference type="Gene3D" id="3.30.360.10">
    <property type="entry name" value="Dihydrodipicolinate Reductase, domain 2"/>
    <property type="match status" value="1"/>
</dbReference>
<dbReference type="AlphaFoldDB" id="A0A9X2HC19"/>
<evidence type="ECO:0000313" key="6">
    <source>
        <dbReference type="Proteomes" id="UP001139502"/>
    </source>
</evidence>
<dbReference type="Pfam" id="PF01408">
    <property type="entry name" value="GFO_IDH_MocA"/>
    <property type="match status" value="1"/>
</dbReference>
<dbReference type="SUPFAM" id="SSF51735">
    <property type="entry name" value="NAD(P)-binding Rossmann-fold domains"/>
    <property type="match status" value="1"/>
</dbReference>
<comment type="caution">
    <text evidence="5">The sequence shown here is derived from an EMBL/GenBank/DDBJ whole genome shotgun (WGS) entry which is preliminary data.</text>
</comment>
<name>A0A9X2HC19_9MICC</name>
<keyword evidence="1" id="KW-0560">Oxidoreductase</keyword>
<accession>A0A9X2HC19</accession>
<evidence type="ECO:0000313" key="5">
    <source>
        <dbReference type="EMBL" id="MCP3425505.1"/>
    </source>
</evidence>
<proteinExistence type="predicted"/>
<feature type="domain" description="Gfo/Idh/MocA-like oxidoreductase N-terminal" evidence="3">
    <location>
        <begin position="6"/>
        <end position="131"/>
    </location>
</feature>
<evidence type="ECO:0000259" key="4">
    <source>
        <dbReference type="Pfam" id="PF22725"/>
    </source>
</evidence>
<sequence>MTTTPLRIGVIGAGMAGQAHAFGYRNAMMAVGSRIDVELATIADPNLELAESVARRYGFREATADVEALIASDVDVISVALPNFLHAEVLPKVIASGKHVFAEKPIGCTPEESAALQALAESSSAVTGVGFSFRRLPGLAALAQAVAEGRLGEVHTVRGSYYADYAADPAGALSWRYSQEQSGGGALLDIGAHAIDALQFVAGGISEVHSAVLRTVIAERPLPVRGAIGHGASASDRTGPVTNDDTALLNVGFANGAVGQIALSRIATGTPNALTIEVIGTRGSGSFDSISSGEFHLFENDADDVAFNGPRRIFTGPAHPYFADVAAMPGAGVGTGYAEAFTAEIQQFLRAVSAGERMDTDFATATEMMNVVGAALESHRAGTRVEVPSARPAPVHVP</sequence>
<dbReference type="PANTHER" id="PTHR43818">
    <property type="entry name" value="BCDNA.GH03377"/>
    <property type="match status" value="1"/>
</dbReference>
<evidence type="ECO:0000256" key="1">
    <source>
        <dbReference type="ARBA" id="ARBA00023002"/>
    </source>
</evidence>
<dbReference type="SUPFAM" id="SSF55347">
    <property type="entry name" value="Glyceraldehyde-3-phosphate dehydrogenase-like, C-terminal domain"/>
    <property type="match status" value="1"/>
</dbReference>
<dbReference type="InterPro" id="IPR050463">
    <property type="entry name" value="Gfo/Idh/MocA_oxidrdct_glycsds"/>
</dbReference>
<dbReference type="RefSeq" id="WP_254165753.1">
    <property type="nucleotide sequence ID" value="NZ_JANAFB010000010.1"/>
</dbReference>
<feature type="domain" description="GFO/IDH/MocA-like oxidoreductase" evidence="4">
    <location>
        <begin position="141"/>
        <end position="284"/>
    </location>
</feature>
<dbReference type="GO" id="GO:0000166">
    <property type="term" value="F:nucleotide binding"/>
    <property type="evidence" value="ECO:0007669"/>
    <property type="project" value="InterPro"/>
</dbReference>
<gene>
    <name evidence="5" type="ORF">NBM05_05610</name>
</gene>
<dbReference type="InterPro" id="IPR000683">
    <property type="entry name" value="Gfo/Idh/MocA-like_OxRdtase_N"/>
</dbReference>